<accession>A0A7S1DUZ7</accession>
<keyword evidence="2" id="KW-0472">Membrane</keyword>
<dbReference type="InterPro" id="IPR040884">
    <property type="entry name" value="SLATT_1"/>
</dbReference>
<keyword evidence="2" id="KW-0812">Transmembrane</keyword>
<dbReference type="EMBL" id="HBFX01018853">
    <property type="protein sequence ID" value="CAD8956883.1"/>
    <property type="molecule type" value="Transcribed_RNA"/>
</dbReference>
<name>A0A7S1DUZ7_HEMAN</name>
<evidence type="ECO:0000313" key="4">
    <source>
        <dbReference type="EMBL" id="CAD8956883.1"/>
    </source>
</evidence>
<dbReference type="AlphaFoldDB" id="A0A7S1DUZ7"/>
<proteinExistence type="predicted"/>
<keyword evidence="2" id="KW-1133">Transmembrane helix</keyword>
<gene>
    <name evidence="4" type="ORF">HAND00432_LOCUS11421</name>
</gene>
<dbReference type="NCBIfam" id="NF033634">
    <property type="entry name" value="SLATT_1"/>
    <property type="match status" value="1"/>
</dbReference>
<feature type="domain" description="SMODS and SLOG-associating 2TM effector" evidence="3">
    <location>
        <begin position="106"/>
        <end position="227"/>
    </location>
</feature>
<evidence type="ECO:0000259" key="3">
    <source>
        <dbReference type="Pfam" id="PF18181"/>
    </source>
</evidence>
<protein>
    <recommendedName>
        <fullName evidence="3">SMODS and SLOG-associating 2TM effector domain-containing protein</fullName>
    </recommendedName>
</protein>
<feature type="transmembrane region" description="Helical" evidence="2">
    <location>
        <begin position="134"/>
        <end position="157"/>
    </location>
</feature>
<feature type="region of interest" description="Disordered" evidence="1">
    <location>
        <begin position="232"/>
        <end position="257"/>
    </location>
</feature>
<evidence type="ECO:0000256" key="1">
    <source>
        <dbReference type="SAM" id="MobiDB-lite"/>
    </source>
</evidence>
<sequence>MTSFTNPSSRWRQLRASALALESMIFQYRARVGAFTQSVADTKAPDRAFCDMLQIWREELVSGTDLLVSALEKQHNSTIFKHNQYSGPSLLTSGDDYHSPVKPESYISIRLLPAKDFYQKRIPERARWRSQMQLLVLTTSSVIAVLTFFNLPTYVAIISAAGAAITSWQEFTDTGRKIERYTNAVRSIKNVHSWWFSLSEVEKASAENITSLIMTGEAIIANEYRAWKSTAAAKKDSEGRKNEADDGNEDSRGNGKD</sequence>
<dbReference type="Pfam" id="PF18181">
    <property type="entry name" value="SLATT_1"/>
    <property type="match status" value="1"/>
</dbReference>
<feature type="compositionally biased region" description="Basic and acidic residues" evidence="1">
    <location>
        <begin position="233"/>
        <end position="257"/>
    </location>
</feature>
<reference evidence="4" key="1">
    <citation type="submission" date="2021-01" db="EMBL/GenBank/DDBJ databases">
        <authorList>
            <person name="Corre E."/>
            <person name="Pelletier E."/>
            <person name="Niang G."/>
            <person name="Scheremetjew M."/>
            <person name="Finn R."/>
            <person name="Kale V."/>
            <person name="Holt S."/>
            <person name="Cochrane G."/>
            <person name="Meng A."/>
            <person name="Brown T."/>
            <person name="Cohen L."/>
        </authorList>
    </citation>
    <scope>NUCLEOTIDE SEQUENCE</scope>
    <source>
        <strain evidence="4">CCMP644</strain>
    </source>
</reference>
<evidence type="ECO:0000256" key="2">
    <source>
        <dbReference type="SAM" id="Phobius"/>
    </source>
</evidence>
<organism evidence="4">
    <name type="scientific">Hemiselmis andersenii</name>
    <name type="common">Cryptophyte alga</name>
    <dbReference type="NCBI Taxonomy" id="464988"/>
    <lineage>
        <taxon>Eukaryota</taxon>
        <taxon>Cryptophyceae</taxon>
        <taxon>Cryptomonadales</taxon>
        <taxon>Hemiselmidaceae</taxon>
        <taxon>Hemiselmis</taxon>
    </lineage>
</organism>